<protein>
    <submittedName>
        <fullName evidence="1">Uncharacterized protein</fullName>
    </submittedName>
</protein>
<evidence type="ECO:0000313" key="1">
    <source>
        <dbReference type="EMBL" id="VAX04031.1"/>
    </source>
</evidence>
<name>A0A3B1AQN9_9ZZZZ</name>
<gene>
    <name evidence="1" type="ORF">MNBD_GAMMA20-1564</name>
</gene>
<organism evidence="1">
    <name type="scientific">hydrothermal vent metagenome</name>
    <dbReference type="NCBI Taxonomy" id="652676"/>
    <lineage>
        <taxon>unclassified sequences</taxon>
        <taxon>metagenomes</taxon>
        <taxon>ecological metagenomes</taxon>
    </lineage>
</organism>
<sequence>MEQLIREALSNSWNAVLRLKLPIVASPKATTVDENLVNSPTISGNPRLALNHFIAQPHYPRIDQSFPILEWWL</sequence>
<dbReference type="EMBL" id="UOFU01000359">
    <property type="protein sequence ID" value="VAX04031.1"/>
    <property type="molecule type" value="Genomic_DNA"/>
</dbReference>
<reference evidence="1" key="1">
    <citation type="submission" date="2018-06" db="EMBL/GenBank/DDBJ databases">
        <authorList>
            <person name="Zhirakovskaya E."/>
        </authorList>
    </citation>
    <scope>NUCLEOTIDE SEQUENCE</scope>
</reference>
<dbReference type="AlphaFoldDB" id="A0A3B1AQN9"/>
<accession>A0A3B1AQN9</accession>
<proteinExistence type="predicted"/>